<dbReference type="NCBIfam" id="TIGR01525">
    <property type="entry name" value="ATPase-IB_hvy"/>
    <property type="match status" value="1"/>
</dbReference>
<evidence type="ECO:0000256" key="13">
    <source>
        <dbReference type="ARBA" id="ARBA00022840"/>
    </source>
</evidence>
<dbReference type="InterPro" id="IPR023299">
    <property type="entry name" value="ATPase_P-typ_cyto_dom_N"/>
</dbReference>
<keyword evidence="8 23" id="KW-0812">Transmembrane</keyword>
<dbReference type="CDD" id="cd00371">
    <property type="entry name" value="HMA"/>
    <property type="match status" value="1"/>
</dbReference>
<dbReference type="GO" id="GO:0005886">
    <property type="term" value="C:plasma membrane"/>
    <property type="evidence" value="ECO:0007669"/>
    <property type="project" value="UniProtKB-SubCell"/>
</dbReference>
<keyword evidence="14" id="KW-0460">Magnesium</keyword>
<evidence type="ECO:0000256" key="6">
    <source>
        <dbReference type="ARBA" id="ARBA00022475"/>
    </source>
</evidence>
<evidence type="ECO:0000256" key="16">
    <source>
        <dbReference type="ARBA" id="ARBA00022989"/>
    </source>
</evidence>
<dbReference type="InterPro" id="IPR059000">
    <property type="entry name" value="ATPase_P-type_domA"/>
</dbReference>
<dbReference type="EC" id="7.2.2.8" evidence="3"/>
<keyword evidence="19 23" id="KW-0472">Membrane</keyword>
<dbReference type="AlphaFoldDB" id="A0A081FZP9"/>
<reference evidence="25 26" key="1">
    <citation type="submission" date="2014-04" db="EMBL/GenBank/DDBJ databases">
        <title>Marinobacterium kochiensis sp. nov., isolated from sediment sample collected from Kochi backwaters in Kerala, India.</title>
        <authorList>
            <person name="Singh A."/>
            <person name="Pinnaka A.K."/>
        </authorList>
    </citation>
    <scope>NUCLEOTIDE SEQUENCE [LARGE SCALE GENOMIC DNA]</scope>
    <source>
        <strain evidence="25 26">AK27</strain>
    </source>
</reference>
<dbReference type="PROSITE" id="PS01229">
    <property type="entry name" value="COF_2"/>
    <property type="match status" value="1"/>
</dbReference>
<evidence type="ECO:0000313" key="26">
    <source>
        <dbReference type="Proteomes" id="UP000028252"/>
    </source>
</evidence>
<accession>A0A081FZP9</accession>
<organism evidence="25 26">
    <name type="scientific">Marinobacterium lacunae</name>
    <dbReference type="NCBI Taxonomy" id="1232683"/>
    <lineage>
        <taxon>Bacteria</taxon>
        <taxon>Pseudomonadati</taxon>
        <taxon>Pseudomonadota</taxon>
        <taxon>Gammaproteobacteria</taxon>
        <taxon>Oceanospirillales</taxon>
        <taxon>Oceanospirillaceae</taxon>
        <taxon>Marinobacterium</taxon>
    </lineage>
</organism>
<dbReference type="GO" id="GO:0005524">
    <property type="term" value="F:ATP binding"/>
    <property type="evidence" value="ECO:0007669"/>
    <property type="project" value="UniProtKB-UniRule"/>
</dbReference>
<dbReference type="NCBIfam" id="TIGR01494">
    <property type="entry name" value="ATPase_P-type"/>
    <property type="match status" value="1"/>
</dbReference>
<evidence type="ECO:0000256" key="1">
    <source>
        <dbReference type="ARBA" id="ARBA00004651"/>
    </source>
</evidence>
<evidence type="ECO:0000256" key="3">
    <source>
        <dbReference type="ARBA" id="ARBA00012517"/>
    </source>
</evidence>
<feature type="transmembrane region" description="Helical" evidence="23">
    <location>
        <begin position="686"/>
        <end position="705"/>
    </location>
</feature>
<protein>
    <recommendedName>
        <fullName evidence="4">Copper-exporting P-type ATPase</fullName>
        <ecNumber evidence="3">7.2.2.8</ecNumber>
    </recommendedName>
    <alternativeName>
        <fullName evidence="20">Copper-exporting P-type ATPase A</fullName>
    </alternativeName>
    <alternativeName>
        <fullName evidence="21">Cu(+)-exporting ATPase</fullName>
    </alternativeName>
</protein>
<evidence type="ECO:0000256" key="8">
    <source>
        <dbReference type="ARBA" id="ARBA00022692"/>
    </source>
</evidence>
<dbReference type="SFLD" id="SFLDF00027">
    <property type="entry name" value="p-type_atpase"/>
    <property type="match status" value="1"/>
</dbReference>
<evidence type="ECO:0000256" key="12">
    <source>
        <dbReference type="ARBA" id="ARBA00022796"/>
    </source>
</evidence>
<dbReference type="GO" id="GO:0055070">
    <property type="term" value="P:copper ion homeostasis"/>
    <property type="evidence" value="ECO:0007669"/>
    <property type="project" value="TreeGrafter"/>
</dbReference>
<dbReference type="PROSITE" id="PS01047">
    <property type="entry name" value="HMA_1"/>
    <property type="match status" value="1"/>
</dbReference>
<evidence type="ECO:0000256" key="15">
    <source>
        <dbReference type="ARBA" id="ARBA00022967"/>
    </source>
</evidence>
<dbReference type="InterPro" id="IPR036412">
    <property type="entry name" value="HAD-like_sf"/>
</dbReference>
<keyword evidence="5" id="KW-0813">Transport</keyword>
<dbReference type="InterPro" id="IPR008250">
    <property type="entry name" value="ATPase_P-typ_transduc_dom_A_sf"/>
</dbReference>
<keyword evidence="26" id="KW-1185">Reference proteome</keyword>
<evidence type="ECO:0000256" key="10">
    <source>
        <dbReference type="ARBA" id="ARBA00022737"/>
    </source>
</evidence>
<evidence type="ECO:0000256" key="19">
    <source>
        <dbReference type="ARBA" id="ARBA00023136"/>
    </source>
</evidence>
<comment type="caution">
    <text evidence="25">The sequence shown here is derived from an EMBL/GenBank/DDBJ whole genome shotgun (WGS) entry which is preliminary data.</text>
</comment>
<keyword evidence="17" id="KW-0186">Copper</keyword>
<dbReference type="InterPro" id="IPR023298">
    <property type="entry name" value="ATPase_P-typ_TM_dom_sf"/>
</dbReference>
<feature type="transmembrane region" description="Helical" evidence="23">
    <location>
        <begin position="158"/>
        <end position="179"/>
    </location>
</feature>
<dbReference type="SFLD" id="SFLDG00002">
    <property type="entry name" value="C1.7:_P-type_atpase_like"/>
    <property type="match status" value="1"/>
</dbReference>
<dbReference type="RefSeq" id="WP_051692732.1">
    <property type="nucleotide sequence ID" value="NZ_JMQN01000021.1"/>
</dbReference>
<keyword evidence="25" id="KW-0378">Hydrolase</keyword>
<dbReference type="PANTHER" id="PTHR43520">
    <property type="entry name" value="ATP7, ISOFORM B"/>
    <property type="match status" value="1"/>
</dbReference>
<comment type="catalytic activity">
    <reaction evidence="22">
        <text>Cu(+)(in) + ATP + H2O = Cu(+)(out) + ADP + phosphate + H(+)</text>
        <dbReference type="Rhea" id="RHEA:25792"/>
        <dbReference type="ChEBI" id="CHEBI:15377"/>
        <dbReference type="ChEBI" id="CHEBI:15378"/>
        <dbReference type="ChEBI" id="CHEBI:30616"/>
        <dbReference type="ChEBI" id="CHEBI:43474"/>
        <dbReference type="ChEBI" id="CHEBI:49552"/>
        <dbReference type="ChEBI" id="CHEBI:456216"/>
        <dbReference type="EC" id="7.2.2.8"/>
    </reaction>
</comment>
<dbReference type="PRINTS" id="PR00119">
    <property type="entry name" value="CATATPASE"/>
</dbReference>
<evidence type="ECO:0000313" key="25">
    <source>
        <dbReference type="EMBL" id="KEA64004.1"/>
    </source>
</evidence>
<keyword evidence="15" id="KW-1278">Translocase</keyword>
<dbReference type="Gene3D" id="3.40.50.1000">
    <property type="entry name" value="HAD superfamily/HAD-like"/>
    <property type="match status" value="1"/>
</dbReference>
<dbReference type="Proteomes" id="UP000028252">
    <property type="component" value="Unassembled WGS sequence"/>
</dbReference>
<feature type="transmembrane region" description="Helical" evidence="23">
    <location>
        <begin position="191"/>
        <end position="209"/>
    </location>
</feature>
<dbReference type="PRINTS" id="PR00943">
    <property type="entry name" value="CUATPASE"/>
</dbReference>
<keyword evidence="12" id="KW-0187">Copper transport</keyword>
<dbReference type="NCBIfam" id="TIGR01511">
    <property type="entry name" value="ATPase-IB1_Cu"/>
    <property type="match status" value="1"/>
</dbReference>
<evidence type="ECO:0000256" key="23">
    <source>
        <dbReference type="RuleBase" id="RU362081"/>
    </source>
</evidence>
<dbReference type="EMBL" id="JMQN01000021">
    <property type="protein sequence ID" value="KEA64004.1"/>
    <property type="molecule type" value="Genomic_DNA"/>
</dbReference>
<keyword evidence="9 23" id="KW-0479">Metal-binding</keyword>
<dbReference type="FunFam" id="2.70.150.10:FF:000020">
    <property type="entry name" value="Copper-exporting P-type ATPase A"/>
    <property type="match status" value="1"/>
</dbReference>
<dbReference type="GO" id="GO:0005507">
    <property type="term" value="F:copper ion binding"/>
    <property type="evidence" value="ECO:0007669"/>
    <property type="project" value="TreeGrafter"/>
</dbReference>
<evidence type="ECO:0000256" key="17">
    <source>
        <dbReference type="ARBA" id="ARBA00023008"/>
    </source>
</evidence>
<keyword evidence="10" id="KW-0677">Repeat</keyword>
<evidence type="ECO:0000256" key="21">
    <source>
        <dbReference type="ARBA" id="ARBA00033239"/>
    </source>
</evidence>
<feature type="transmembrane region" description="Helical" evidence="23">
    <location>
        <begin position="711"/>
        <end position="732"/>
    </location>
</feature>
<comment type="similarity">
    <text evidence="2 23">Belongs to the cation transport ATPase (P-type) (TC 3.A.3) family. Type IB subfamily.</text>
</comment>
<dbReference type="InterPro" id="IPR036163">
    <property type="entry name" value="HMA_dom_sf"/>
</dbReference>
<evidence type="ECO:0000256" key="22">
    <source>
        <dbReference type="ARBA" id="ARBA00049289"/>
    </source>
</evidence>
<dbReference type="STRING" id="1232683.ADIMK_1739"/>
<evidence type="ECO:0000256" key="9">
    <source>
        <dbReference type="ARBA" id="ARBA00022723"/>
    </source>
</evidence>
<evidence type="ECO:0000256" key="14">
    <source>
        <dbReference type="ARBA" id="ARBA00022842"/>
    </source>
</evidence>
<dbReference type="OrthoDB" id="9814270at2"/>
<evidence type="ECO:0000256" key="18">
    <source>
        <dbReference type="ARBA" id="ARBA00023065"/>
    </source>
</evidence>
<feature type="domain" description="HMA" evidence="24">
    <location>
        <begin position="2"/>
        <end position="65"/>
    </location>
</feature>
<feature type="transmembrane region" description="Helical" evidence="23">
    <location>
        <begin position="119"/>
        <end position="137"/>
    </location>
</feature>
<evidence type="ECO:0000256" key="7">
    <source>
        <dbReference type="ARBA" id="ARBA00022553"/>
    </source>
</evidence>
<dbReference type="InterPro" id="IPR006121">
    <property type="entry name" value="HMA_dom"/>
</dbReference>
<dbReference type="Pfam" id="PF00702">
    <property type="entry name" value="Hydrolase"/>
    <property type="match status" value="1"/>
</dbReference>
<dbReference type="InterPro" id="IPR001757">
    <property type="entry name" value="P_typ_ATPase"/>
</dbReference>
<gene>
    <name evidence="25" type="ORF">ADIMK_1739</name>
</gene>
<sequence length="741" mass="78419">MAIYQFALKQVSCAGCVRSIEKALGRTQGIQEYSINFADRTASIQADLEPAAVIDVIEDAGYGAELVEDEEDHSRRAAQEEAHYRSTLRRALIALGIGSLLMLLMLTDSMPSVDTPVGLVFGVASALITLAVLYGCAGHIFRGAWKGLPHGNFNMDTLIALGTGTAWVYSTLLLPALALAPDWVPMQAHHLYYEASVMIIGFILLGQALEARSRGNTSKALRELLNLQPREALRVREDGEKTVPVALLIPGDRVRIRPGERVPVDGEVIEGSSHIDESMLTGEPVPVTRGVGDSVTGGTVNGSGSLLMAVKAVGHQTVLAQIVSAVRQAQNSKPALGRLADRIAGVFVPVVMAIAVLTFAVWLLVGPDPGWTYAVISAVTVLIVACPCALGLATPMSVMVGVGRAASKGILIRNGDALQLAKDLTTLVFDKTGTLTEGRPQVVDQRILADETELFPYIAAVEKRAEHPLAHAITQWLKDRNVASDMAVESFDARSGRGVVAKVQGENVLVGSRELMDEEGVDCASLANDADSFSGAGRSLVWVAMGGELKALFAIEDPLREDSVEAIKRLKAKGLKLVLLSGDNRRTAEAIASRVGIENVIAEVKPEQKQEVIRDLQSKGEIVAMVGDGINDAPALAQANIGYAMGSGTDVAISSADVTLMHSSLLALADAIAISRATVRNIQQNLFGAFIYNVLAIPVAAGVLYPVAGVLLNPIIAGAAMAASSVTVVSNARRLRKLPLE</sequence>
<dbReference type="InterPro" id="IPR023214">
    <property type="entry name" value="HAD_sf"/>
</dbReference>
<dbReference type="PANTHER" id="PTHR43520:SF6">
    <property type="entry name" value="COPPER-EXPORTING P-TYPE ATPASE"/>
    <property type="match status" value="1"/>
</dbReference>
<evidence type="ECO:0000259" key="24">
    <source>
        <dbReference type="PROSITE" id="PS50846"/>
    </source>
</evidence>
<dbReference type="Gene3D" id="3.40.1110.10">
    <property type="entry name" value="Calcium-transporting ATPase, cytoplasmic domain N"/>
    <property type="match status" value="1"/>
</dbReference>
<dbReference type="Gene3D" id="3.30.70.100">
    <property type="match status" value="1"/>
</dbReference>
<dbReference type="InterPro" id="IPR044492">
    <property type="entry name" value="P_typ_ATPase_HD_dom"/>
</dbReference>
<evidence type="ECO:0000256" key="4">
    <source>
        <dbReference type="ARBA" id="ARBA00015102"/>
    </source>
</evidence>
<dbReference type="SUPFAM" id="SSF55008">
    <property type="entry name" value="HMA, heavy metal-associated domain"/>
    <property type="match status" value="1"/>
</dbReference>
<keyword evidence="13 23" id="KW-0067">ATP-binding</keyword>
<evidence type="ECO:0000256" key="20">
    <source>
        <dbReference type="ARBA" id="ARBA00029719"/>
    </source>
</evidence>
<dbReference type="eggNOG" id="COG2217">
    <property type="taxonomic scope" value="Bacteria"/>
</dbReference>
<dbReference type="Pfam" id="PF00122">
    <property type="entry name" value="E1-E2_ATPase"/>
    <property type="match status" value="1"/>
</dbReference>
<comment type="subcellular location">
    <subcellularLocation>
        <location evidence="1">Cell membrane</location>
        <topology evidence="1">Multi-pass membrane protein</topology>
    </subcellularLocation>
</comment>
<dbReference type="GO" id="GO:0043682">
    <property type="term" value="F:P-type divalent copper transporter activity"/>
    <property type="evidence" value="ECO:0007669"/>
    <property type="project" value="TreeGrafter"/>
</dbReference>
<dbReference type="GO" id="GO:0060003">
    <property type="term" value="P:copper ion export"/>
    <property type="evidence" value="ECO:0007669"/>
    <property type="project" value="UniProtKB-ARBA"/>
</dbReference>
<dbReference type="CDD" id="cd02094">
    <property type="entry name" value="P-type_ATPase_Cu-like"/>
    <property type="match status" value="1"/>
</dbReference>
<dbReference type="GO" id="GO:0140581">
    <property type="term" value="F:P-type monovalent copper transporter activity"/>
    <property type="evidence" value="ECO:0007669"/>
    <property type="project" value="UniProtKB-EC"/>
</dbReference>
<evidence type="ECO:0000256" key="2">
    <source>
        <dbReference type="ARBA" id="ARBA00006024"/>
    </source>
</evidence>
<keyword evidence="7" id="KW-0597">Phosphoprotein</keyword>
<dbReference type="SUPFAM" id="SSF56784">
    <property type="entry name" value="HAD-like"/>
    <property type="match status" value="1"/>
</dbReference>
<keyword evidence="6 23" id="KW-1003">Cell membrane</keyword>
<dbReference type="InterPro" id="IPR027256">
    <property type="entry name" value="P-typ_ATPase_IB"/>
</dbReference>
<proteinExistence type="inferred from homology"/>
<evidence type="ECO:0000256" key="11">
    <source>
        <dbReference type="ARBA" id="ARBA00022741"/>
    </source>
</evidence>
<dbReference type="SFLD" id="SFLDS00003">
    <property type="entry name" value="Haloacid_Dehalogenase"/>
    <property type="match status" value="1"/>
</dbReference>
<dbReference type="PROSITE" id="PS00154">
    <property type="entry name" value="ATPASE_E1_E2"/>
    <property type="match status" value="1"/>
</dbReference>
<evidence type="ECO:0000256" key="5">
    <source>
        <dbReference type="ARBA" id="ARBA00022448"/>
    </source>
</evidence>
<feature type="transmembrane region" description="Helical" evidence="23">
    <location>
        <begin position="91"/>
        <end position="107"/>
    </location>
</feature>
<dbReference type="Pfam" id="PF00403">
    <property type="entry name" value="HMA"/>
    <property type="match status" value="1"/>
</dbReference>
<keyword evidence="16 23" id="KW-1133">Transmembrane helix</keyword>
<dbReference type="PROSITE" id="PS50846">
    <property type="entry name" value="HMA_2"/>
    <property type="match status" value="1"/>
</dbReference>
<feature type="transmembrane region" description="Helical" evidence="23">
    <location>
        <begin position="343"/>
        <end position="365"/>
    </location>
</feature>
<keyword evidence="18" id="KW-0406">Ion transport</keyword>
<keyword evidence="11 23" id="KW-0547">Nucleotide-binding</keyword>
<dbReference type="InterPro" id="IPR017969">
    <property type="entry name" value="Heavy-metal-associated_CS"/>
</dbReference>
<feature type="transmembrane region" description="Helical" evidence="23">
    <location>
        <begin position="371"/>
        <end position="394"/>
    </location>
</feature>
<dbReference type="GO" id="GO:0016887">
    <property type="term" value="F:ATP hydrolysis activity"/>
    <property type="evidence" value="ECO:0007669"/>
    <property type="project" value="InterPro"/>
</dbReference>
<dbReference type="InterPro" id="IPR018303">
    <property type="entry name" value="ATPase_P-typ_P_site"/>
</dbReference>
<dbReference type="SUPFAM" id="SSF81653">
    <property type="entry name" value="Calcium ATPase, transduction domain A"/>
    <property type="match status" value="1"/>
</dbReference>
<name>A0A081FZP9_9GAMM</name>
<dbReference type="SUPFAM" id="SSF81665">
    <property type="entry name" value="Calcium ATPase, transmembrane domain M"/>
    <property type="match status" value="1"/>
</dbReference>
<dbReference type="PATRIC" id="fig|1232683.4.peg.1713"/>
<dbReference type="Gene3D" id="2.70.150.10">
    <property type="entry name" value="Calcium-transporting ATPase, cytoplasmic transduction domain A"/>
    <property type="match status" value="1"/>
</dbReference>